<dbReference type="AlphaFoldDB" id="A0A7S4G142"/>
<sequence>MRTGSTSFRMDSTSLHTGSTSLRTEVLQENLPVVATCSLLSCTGSVAQSTGKQDVWCNDGQEDNLTTATHALTILTPPLPLSSHTELLHQLREPGFLRRGIPVIFFALVFPNFGSLPRSPAPHPSEYRPQ</sequence>
<organism evidence="1">
    <name type="scientific">Eutreptiella gymnastica</name>
    <dbReference type="NCBI Taxonomy" id="73025"/>
    <lineage>
        <taxon>Eukaryota</taxon>
        <taxon>Discoba</taxon>
        <taxon>Euglenozoa</taxon>
        <taxon>Euglenida</taxon>
        <taxon>Spirocuta</taxon>
        <taxon>Euglenophyceae</taxon>
        <taxon>Eutreptiales</taxon>
        <taxon>Eutreptiaceae</taxon>
        <taxon>Eutreptiella</taxon>
    </lineage>
</organism>
<reference evidence="1" key="1">
    <citation type="submission" date="2021-01" db="EMBL/GenBank/DDBJ databases">
        <authorList>
            <person name="Corre E."/>
            <person name="Pelletier E."/>
            <person name="Niang G."/>
            <person name="Scheremetjew M."/>
            <person name="Finn R."/>
            <person name="Kale V."/>
            <person name="Holt S."/>
            <person name="Cochrane G."/>
            <person name="Meng A."/>
            <person name="Brown T."/>
            <person name="Cohen L."/>
        </authorList>
    </citation>
    <scope>NUCLEOTIDE SEQUENCE</scope>
    <source>
        <strain evidence="1">CCMP1594</strain>
    </source>
</reference>
<protein>
    <submittedName>
        <fullName evidence="1">Uncharacterized protein</fullName>
    </submittedName>
</protein>
<evidence type="ECO:0000313" key="1">
    <source>
        <dbReference type="EMBL" id="CAE0821903.1"/>
    </source>
</evidence>
<name>A0A7S4G142_9EUGL</name>
<proteinExistence type="predicted"/>
<dbReference type="EMBL" id="HBJA01095545">
    <property type="protein sequence ID" value="CAE0821903.1"/>
    <property type="molecule type" value="Transcribed_RNA"/>
</dbReference>
<accession>A0A7S4G142</accession>
<gene>
    <name evidence="1" type="ORF">EGYM00163_LOCUS33096</name>
</gene>